<reference evidence="6 7" key="1">
    <citation type="submission" date="2022-01" db="EMBL/GenBank/DDBJ databases">
        <title>A chromosomal length assembly of Cordylochernes scorpioides.</title>
        <authorList>
            <person name="Zeh D."/>
            <person name="Zeh J."/>
        </authorList>
    </citation>
    <scope>NUCLEOTIDE SEQUENCE [LARGE SCALE GENOMIC DNA]</scope>
    <source>
        <strain evidence="6">IN4F17</strain>
        <tissue evidence="6">Whole Body</tissue>
    </source>
</reference>
<keyword evidence="4" id="KW-1133">Transmembrane helix</keyword>
<evidence type="ECO:0000256" key="1">
    <source>
        <dbReference type="ARBA" id="ARBA00008601"/>
    </source>
</evidence>
<evidence type="ECO:0000256" key="2">
    <source>
        <dbReference type="ARBA" id="ARBA00022801"/>
    </source>
</evidence>
<dbReference type="PROSITE" id="PS50056">
    <property type="entry name" value="TYR_PHOSPHATASE_2"/>
    <property type="match status" value="1"/>
</dbReference>
<dbReference type="InterPro" id="IPR052103">
    <property type="entry name" value="Dual_spec_Phospatases"/>
</dbReference>
<organism evidence="6 7">
    <name type="scientific">Cordylochernes scorpioides</name>
    <dbReference type="NCBI Taxonomy" id="51811"/>
    <lineage>
        <taxon>Eukaryota</taxon>
        <taxon>Metazoa</taxon>
        <taxon>Ecdysozoa</taxon>
        <taxon>Arthropoda</taxon>
        <taxon>Chelicerata</taxon>
        <taxon>Arachnida</taxon>
        <taxon>Pseudoscorpiones</taxon>
        <taxon>Cheliferoidea</taxon>
        <taxon>Chernetidae</taxon>
        <taxon>Cordylochernes</taxon>
    </lineage>
</organism>
<gene>
    <name evidence="6" type="ORF">LAZ67_1007890</name>
</gene>
<dbReference type="InterPro" id="IPR029021">
    <property type="entry name" value="Prot-tyrosine_phosphatase-like"/>
</dbReference>
<evidence type="ECO:0000256" key="4">
    <source>
        <dbReference type="SAM" id="Phobius"/>
    </source>
</evidence>
<feature type="transmembrane region" description="Helical" evidence="4">
    <location>
        <begin position="129"/>
        <end position="151"/>
    </location>
</feature>
<dbReference type="PANTHER" id="PTHR45961:SF6">
    <property type="entry name" value="IP21249P"/>
    <property type="match status" value="1"/>
</dbReference>
<feature type="transmembrane region" description="Helical" evidence="4">
    <location>
        <begin position="260"/>
        <end position="277"/>
    </location>
</feature>
<dbReference type="InterPro" id="IPR016130">
    <property type="entry name" value="Tyr_Pase_AS"/>
</dbReference>
<evidence type="ECO:0000313" key="7">
    <source>
        <dbReference type="Proteomes" id="UP001235939"/>
    </source>
</evidence>
<keyword evidence="4" id="KW-0812">Transmembrane</keyword>
<dbReference type="Proteomes" id="UP001235939">
    <property type="component" value="Chromosome 01"/>
</dbReference>
<dbReference type="PANTHER" id="PTHR45961">
    <property type="entry name" value="IP21249P"/>
    <property type="match status" value="1"/>
</dbReference>
<feature type="transmembrane region" description="Helical" evidence="4">
    <location>
        <begin position="58"/>
        <end position="78"/>
    </location>
</feature>
<dbReference type="InterPro" id="IPR000340">
    <property type="entry name" value="Dual-sp_phosphatase_cat-dom"/>
</dbReference>
<evidence type="ECO:0000313" key="6">
    <source>
        <dbReference type="EMBL" id="UYV62120.1"/>
    </source>
</evidence>
<keyword evidence="3" id="KW-0904">Protein phosphatase</keyword>
<feature type="domain" description="Tyrosine specific protein phosphatases" evidence="5">
    <location>
        <begin position="17"/>
        <end position="52"/>
    </location>
</feature>
<feature type="transmembrane region" description="Helical" evidence="4">
    <location>
        <begin position="163"/>
        <end position="191"/>
    </location>
</feature>
<proteinExistence type="inferred from homology"/>
<evidence type="ECO:0000259" key="5">
    <source>
        <dbReference type="PROSITE" id="PS50056"/>
    </source>
</evidence>
<dbReference type="SUPFAM" id="SSF52799">
    <property type="entry name" value="(Phosphotyrosine protein) phosphatases II"/>
    <property type="match status" value="2"/>
</dbReference>
<dbReference type="PROSITE" id="PS00383">
    <property type="entry name" value="TYR_PHOSPHATASE_1"/>
    <property type="match status" value="1"/>
</dbReference>
<dbReference type="Gene3D" id="3.90.190.10">
    <property type="entry name" value="Protein tyrosine phosphatase superfamily"/>
    <property type="match status" value="2"/>
</dbReference>
<name>A0ABY6K2V1_9ARAC</name>
<feature type="transmembrane region" description="Helical" evidence="4">
    <location>
        <begin position="211"/>
        <end position="229"/>
    </location>
</feature>
<feature type="transmembrane region" description="Helical" evidence="4">
    <location>
        <begin position="236"/>
        <end position="254"/>
    </location>
</feature>
<evidence type="ECO:0000256" key="3">
    <source>
        <dbReference type="ARBA" id="ARBA00022912"/>
    </source>
</evidence>
<dbReference type="EMBL" id="CP092863">
    <property type="protein sequence ID" value="UYV62120.1"/>
    <property type="molecule type" value="Genomic_DNA"/>
</dbReference>
<keyword evidence="4" id="KW-0472">Membrane</keyword>
<dbReference type="InterPro" id="IPR000387">
    <property type="entry name" value="Tyr_Pase_dom"/>
</dbReference>
<dbReference type="Pfam" id="PF00782">
    <property type="entry name" value="DSPc"/>
    <property type="match status" value="2"/>
</dbReference>
<protein>
    <submittedName>
        <fullName evidence="6">DUSP14</fullName>
    </submittedName>
</protein>
<accession>A0ABY6K2V1</accession>
<comment type="similarity">
    <text evidence="1">Belongs to the protein-tyrosine phosphatase family. Non-receptor class dual specificity subfamily.</text>
</comment>
<keyword evidence="7" id="KW-1185">Reference proteome</keyword>
<keyword evidence="2" id="KW-0378">Hydrolase</keyword>
<sequence>MSVCVQVTDSMHTDLSVYFDQVADKIEKVRQENGKSLVHCVVGASRSATLCLGTSSTLLLVVLVHLLPCYLWSWYIFYLVTCGLGTSSTLLLVILVHLLPCYLWSWYIFYLVTCGTGTSLSCYLWSWYIFYLVTCGLGTSSTLLLVVLVHLLPCYLWSWYIPLLLLVVLVHPSLVTCGLGTSSTLLLVVLVHPSLVTCGLGTSLSCYLWSWYIPLFLFVVLVHPSLVICGLGTSSTLLLVVLVHPSLVICGLGTSLSCYLWSWYIFYLVTCGTAYLMKYNKMTLREAYKFAKNIRPIICPNNGFFKQLIEYERSLYGKTTVEMVSVGDGFLIPDIYQENSKGFVWLKSIKGAIFGK</sequence>
<feature type="transmembrane region" description="Helical" evidence="4">
    <location>
        <begin position="90"/>
        <end position="109"/>
    </location>
</feature>